<dbReference type="AlphaFoldDB" id="A0A0G3HG35"/>
<dbReference type="Proteomes" id="UP000035548">
    <property type="component" value="Chromosome"/>
</dbReference>
<accession>A0A0G3HG35</accession>
<evidence type="ECO:0000313" key="1">
    <source>
        <dbReference type="EMBL" id="AKK11695.1"/>
    </source>
</evidence>
<dbReference type="KEGG" id="cut:CUTER_08565"/>
<dbReference type="PATRIC" id="fig|1072256.5.peg.1689"/>
<dbReference type="RefSeq" id="WP_047260052.1">
    <property type="nucleotide sequence ID" value="NZ_CP011546.1"/>
</dbReference>
<evidence type="ECO:0000313" key="2">
    <source>
        <dbReference type="Proteomes" id="UP000035548"/>
    </source>
</evidence>
<organism evidence="1 2">
    <name type="scientific">Corynebacterium uterequi</name>
    <dbReference type="NCBI Taxonomy" id="1072256"/>
    <lineage>
        <taxon>Bacteria</taxon>
        <taxon>Bacillati</taxon>
        <taxon>Actinomycetota</taxon>
        <taxon>Actinomycetes</taxon>
        <taxon>Mycobacteriales</taxon>
        <taxon>Corynebacteriaceae</taxon>
        <taxon>Corynebacterium</taxon>
    </lineage>
</organism>
<dbReference type="OrthoDB" id="4420041at2"/>
<dbReference type="EMBL" id="CP011546">
    <property type="protein sequence ID" value="AKK11695.1"/>
    <property type="molecule type" value="Genomic_DNA"/>
</dbReference>
<reference evidence="1 2" key="1">
    <citation type="journal article" date="2015" name="Genome Announc.">
        <title>Virulence Factor Genes Detected in the Complete Genome Sequence of Corynebacterium uterequi DSM 45634, Isolated from the Uterus of a Maiden Mare.</title>
        <authorList>
            <person name="Ruckert C."/>
            <person name="Kriete M."/>
            <person name="Jaenicke S."/>
            <person name="Winkler A."/>
            <person name="Tauch A."/>
        </authorList>
    </citation>
    <scope>NUCLEOTIDE SEQUENCE [LARGE SCALE GENOMIC DNA]</scope>
    <source>
        <strain evidence="1 2">DSM 45634</strain>
    </source>
</reference>
<sequence>MLDDDEIFLRMKSLAHPSVDIAGALSNFDAGEPEHATAFLLDDAYLVGKLTPEMIALAESNYDSGPVIEMLEALRMLDEQKNGVA</sequence>
<dbReference type="STRING" id="1072256.CUTER_08565"/>
<name>A0A0G3HG35_9CORY</name>
<proteinExistence type="predicted"/>
<keyword evidence="2" id="KW-1185">Reference proteome</keyword>
<protein>
    <submittedName>
        <fullName evidence="1">Uncharacterized protein</fullName>
    </submittedName>
</protein>
<gene>
    <name evidence="1" type="ORF">CUTER_08565</name>
</gene>
<reference evidence="2" key="2">
    <citation type="submission" date="2015-05" db="EMBL/GenBank/DDBJ databases">
        <title>Complete genome sequence of Corynebacterium uterequi DSM 45634, isolated from the uterus of a maiden mare.</title>
        <authorList>
            <person name="Ruckert C."/>
            <person name="Albersmeier A."/>
            <person name="Winkler A."/>
            <person name="Tauch A."/>
        </authorList>
    </citation>
    <scope>NUCLEOTIDE SEQUENCE [LARGE SCALE GENOMIC DNA]</scope>
    <source>
        <strain evidence="2">DSM 45634</strain>
    </source>
</reference>